<name>A0A090LG53_STRRB</name>
<gene>
    <name evidence="3 5 6" type="ORF">SRAE_2000341600</name>
</gene>
<feature type="signal peptide" evidence="2">
    <location>
        <begin position="1"/>
        <end position="21"/>
    </location>
</feature>
<dbReference type="RefSeq" id="XP_024507961.1">
    <property type="nucleotide sequence ID" value="XM_024654606.1"/>
</dbReference>
<feature type="compositionally biased region" description="Basic and acidic residues" evidence="1">
    <location>
        <begin position="48"/>
        <end position="70"/>
    </location>
</feature>
<evidence type="ECO:0000256" key="1">
    <source>
        <dbReference type="SAM" id="MobiDB-lite"/>
    </source>
</evidence>
<organism evidence="3">
    <name type="scientific">Strongyloides ratti</name>
    <name type="common">Parasitic roundworm</name>
    <dbReference type="NCBI Taxonomy" id="34506"/>
    <lineage>
        <taxon>Eukaryota</taxon>
        <taxon>Metazoa</taxon>
        <taxon>Ecdysozoa</taxon>
        <taxon>Nematoda</taxon>
        <taxon>Chromadorea</taxon>
        <taxon>Rhabditida</taxon>
        <taxon>Tylenchina</taxon>
        <taxon>Panagrolaimomorpha</taxon>
        <taxon>Strongyloidoidea</taxon>
        <taxon>Strongyloididae</taxon>
        <taxon>Strongyloides</taxon>
    </lineage>
</organism>
<evidence type="ECO:0000256" key="2">
    <source>
        <dbReference type="SAM" id="SignalP"/>
    </source>
</evidence>
<dbReference type="CTD" id="36381131"/>
<keyword evidence="2" id="KW-0732">Signal</keyword>
<dbReference type="WBParaSite" id="SRAE_2000341600.1">
    <property type="protein sequence ID" value="SRAE_2000341600.1"/>
    <property type="gene ID" value="WBGene00263638"/>
</dbReference>
<reference evidence="3 4" key="1">
    <citation type="submission" date="2014-09" db="EMBL/GenBank/DDBJ databases">
        <authorList>
            <person name="Martin A.A."/>
        </authorList>
    </citation>
    <scope>NUCLEOTIDE SEQUENCE</scope>
    <source>
        <strain evidence="4">ED321</strain>
        <strain evidence="3">ED321 Heterogonic</strain>
    </source>
</reference>
<sequence>MVNSFILSVLVTIVFISITQSFCCKKKDNNSRRTIEIKVSNPQLINPRSKDVNSIKSEKSSEQLSKEEKK</sequence>
<feature type="chain" id="PRO_5015030730" evidence="2">
    <location>
        <begin position="22"/>
        <end position="70"/>
    </location>
</feature>
<dbReference type="AlphaFoldDB" id="A0A090LG53"/>
<proteinExistence type="predicted"/>
<evidence type="ECO:0000313" key="6">
    <source>
        <dbReference type="WormBase" id="SRAE_2000341600"/>
    </source>
</evidence>
<keyword evidence="4" id="KW-1185">Reference proteome</keyword>
<feature type="region of interest" description="Disordered" evidence="1">
    <location>
        <begin position="46"/>
        <end position="70"/>
    </location>
</feature>
<dbReference type="WormBase" id="SRAE_2000341600">
    <property type="protein sequence ID" value="SRP11150"/>
    <property type="gene ID" value="WBGene00263638"/>
</dbReference>
<dbReference type="Proteomes" id="UP000035682">
    <property type="component" value="Unplaced"/>
</dbReference>
<reference evidence="5" key="2">
    <citation type="submission" date="2020-12" db="UniProtKB">
        <authorList>
            <consortium name="WormBaseParasite"/>
        </authorList>
    </citation>
    <scope>IDENTIFICATION</scope>
</reference>
<dbReference type="GeneID" id="36381131"/>
<evidence type="ECO:0000313" key="5">
    <source>
        <dbReference type="WBParaSite" id="SRAE_2000341600.1"/>
    </source>
</evidence>
<protein>
    <submittedName>
        <fullName evidence="3 5">Uncharacterized protein</fullName>
    </submittedName>
</protein>
<dbReference type="EMBL" id="LN609529">
    <property type="protein sequence ID" value="CEF68761.1"/>
    <property type="molecule type" value="Genomic_DNA"/>
</dbReference>
<evidence type="ECO:0000313" key="4">
    <source>
        <dbReference type="Proteomes" id="UP000035682"/>
    </source>
</evidence>
<accession>A0A090LG53</accession>
<evidence type="ECO:0000313" key="3">
    <source>
        <dbReference type="EMBL" id="CEF68761.1"/>
    </source>
</evidence>